<gene>
    <name evidence="6" type="ORF">FisN_21Hh015</name>
</gene>
<protein>
    <submittedName>
        <fullName evidence="6">Zinc finger protein</fullName>
    </submittedName>
</protein>
<dbReference type="InterPro" id="IPR004457">
    <property type="entry name" value="Znf_ZPR1"/>
</dbReference>
<dbReference type="InParanoid" id="A0A1Z5KAK8"/>
<comment type="caution">
    <text evidence="6">The sequence shown here is derived from an EMBL/GenBank/DDBJ whole genome shotgun (WGS) entry which is preliminary data.</text>
</comment>
<proteinExistence type="inferred from homology"/>
<dbReference type="GO" id="GO:0008270">
    <property type="term" value="F:zinc ion binding"/>
    <property type="evidence" value="ECO:0007669"/>
    <property type="project" value="UniProtKB-KW"/>
</dbReference>
<dbReference type="PANTHER" id="PTHR10876">
    <property type="entry name" value="ZINC FINGER PROTEIN ZPR1"/>
    <property type="match status" value="1"/>
</dbReference>
<dbReference type="EMBL" id="BDSP01000199">
    <property type="protein sequence ID" value="GAX23299.1"/>
    <property type="molecule type" value="Genomic_DNA"/>
</dbReference>
<dbReference type="PANTHER" id="PTHR10876:SF0">
    <property type="entry name" value="ZINC FINGER PROTEIN ZPR1"/>
    <property type="match status" value="1"/>
</dbReference>
<evidence type="ECO:0000313" key="6">
    <source>
        <dbReference type="EMBL" id="GAX23299.1"/>
    </source>
</evidence>
<dbReference type="Gene3D" id="2.20.25.420">
    <property type="entry name" value="ZPR1, zinc finger domain"/>
    <property type="match status" value="2"/>
</dbReference>
<dbReference type="OrthoDB" id="308464at2759"/>
<dbReference type="InterPro" id="IPR042452">
    <property type="entry name" value="ZPR1_Znf1/2"/>
</dbReference>
<evidence type="ECO:0000313" key="7">
    <source>
        <dbReference type="Proteomes" id="UP000198406"/>
    </source>
</evidence>
<evidence type="ECO:0000256" key="3">
    <source>
        <dbReference type="ARBA" id="ARBA00022771"/>
    </source>
</evidence>
<keyword evidence="4" id="KW-0862">Zinc</keyword>
<dbReference type="InterPro" id="IPR042451">
    <property type="entry name" value="ZPR1_A/B_dom"/>
</dbReference>
<feature type="domain" description="Zinc finger ZPR1-type" evidence="5">
    <location>
        <begin position="264"/>
        <end position="436"/>
    </location>
</feature>
<keyword evidence="3" id="KW-0863">Zinc-finger</keyword>
<dbReference type="Pfam" id="PF22794">
    <property type="entry name" value="jr-ZPR1"/>
    <property type="match status" value="2"/>
</dbReference>
<dbReference type="InterPro" id="IPR040141">
    <property type="entry name" value="ZPR1"/>
</dbReference>
<dbReference type="AlphaFoldDB" id="A0A1Z5KAK8"/>
<dbReference type="Gene3D" id="2.60.120.1040">
    <property type="entry name" value="ZPR1, A/B domain"/>
    <property type="match status" value="2"/>
</dbReference>
<dbReference type="Pfam" id="PF03367">
    <property type="entry name" value="Zn_ribbon_ZPR1"/>
    <property type="match status" value="2"/>
</dbReference>
<accession>A0A1Z5KAK8</accession>
<sequence length="484" mass="54092">MSHEECETTVVKDCYCPACQGDKATTTLLLTKIPYFRELIIMNLYCEVCGNRDAQVSFGGSIQDEGQRITLTVRCSEDLNRQIVKSDSATLFFQTLDLEIPRSTQQGKISTLEGILQTTVNQLTQQQAERLRSGDVDNFHRCRAVIDTINRWINNAEIKSENETPGIDNSSDFPFEVILDDPAGNSYIENFQAPKRDPQLTHTPYRRTPQQDAVLGLQPSFDTEKNTEHTDSKALRYKIHACEDERFEPTEKCVPKDEIMSFPTTCPSCRCPTETNMCTTSIPHFQSVILMCMLCSNCGYRSNDVQGNGGAISERGTRITLNVTDMVDLSRDVLTSTTATIFIPEADLEVGGCSLGGVYSTVEGILTQIVGHLETTNPFAMGDSTIGRTGGKVRQEGELSYRFNDFLNKMKAMISGQHFPFQIILTDPLSNSFVGRRSGNSDVSVNERAMRDENLFLEEYERSHAENEALGLNDVMTEHDQLTP</sequence>
<dbReference type="NCBIfam" id="TIGR00310">
    <property type="entry name" value="ZPR1_znf"/>
    <property type="match status" value="2"/>
</dbReference>
<dbReference type="SMART" id="SM00709">
    <property type="entry name" value="Zpr1"/>
    <property type="match status" value="2"/>
</dbReference>
<dbReference type="Proteomes" id="UP000198406">
    <property type="component" value="Unassembled WGS sequence"/>
</dbReference>
<dbReference type="FunFam" id="2.60.120.1040:FF:000006">
    <property type="entry name" value="Zinc finger protein zpr1"/>
    <property type="match status" value="1"/>
</dbReference>
<name>A0A1Z5KAK8_FISSO</name>
<dbReference type="GO" id="GO:0005634">
    <property type="term" value="C:nucleus"/>
    <property type="evidence" value="ECO:0007669"/>
    <property type="project" value="TreeGrafter"/>
</dbReference>
<keyword evidence="7" id="KW-1185">Reference proteome</keyword>
<feature type="domain" description="Zinc finger ZPR1-type" evidence="5">
    <location>
        <begin position="14"/>
        <end position="190"/>
    </location>
</feature>
<reference evidence="6 7" key="1">
    <citation type="journal article" date="2015" name="Plant Cell">
        <title>Oil accumulation by the oleaginous diatom Fistulifera solaris as revealed by the genome and transcriptome.</title>
        <authorList>
            <person name="Tanaka T."/>
            <person name="Maeda Y."/>
            <person name="Veluchamy A."/>
            <person name="Tanaka M."/>
            <person name="Abida H."/>
            <person name="Marechal E."/>
            <person name="Bowler C."/>
            <person name="Muto M."/>
            <person name="Sunaga Y."/>
            <person name="Tanaka M."/>
            <person name="Yoshino T."/>
            <person name="Taniguchi T."/>
            <person name="Fukuda Y."/>
            <person name="Nemoto M."/>
            <person name="Matsumoto M."/>
            <person name="Wong P.S."/>
            <person name="Aburatani S."/>
            <person name="Fujibuchi W."/>
        </authorList>
    </citation>
    <scope>NUCLEOTIDE SEQUENCE [LARGE SCALE GENOMIC DNA]</scope>
    <source>
        <strain evidence="6 7">JPCC DA0580</strain>
    </source>
</reference>
<dbReference type="InterPro" id="IPR056180">
    <property type="entry name" value="ZPR1_jr_dom"/>
</dbReference>
<comment type="similarity">
    <text evidence="1">Belongs to the ZPR1 family.</text>
</comment>
<dbReference type="FunCoup" id="A0A1Z5KAK8">
    <property type="interactions" value="762"/>
</dbReference>
<organism evidence="6 7">
    <name type="scientific">Fistulifera solaris</name>
    <name type="common">Oleaginous diatom</name>
    <dbReference type="NCBI Taxonomy" id="1519565"/>
    <lineage>
        <taxon>Eukaryota</taxon>
        <taxon>Sar</taxon>
        <taxon>Stramenopiles</taxon>
        <taxon>Ochrophyta</taxon>
        <taxon>Bacillariophyta</taxon>
        <taxon>Bacillariophyceae</taxon>
        <taxon>Bacillariophycidae</taxon>
        <taxon>Naviculales</taxon>
        <taxon>Naviculaceae</taxon>
        <taxon>Fistulifera</taxon>
    </lineage>
</organism>
<keyword evidence="2" id="KW-0479">Metal-binding</keyword>
<evidence type="ECO:0000256" key="4">
    <source>
        <dbReference type="ARBA" id="ARBA00022833"/>
    </source>
</evidence>
<evidence type="ECO:0000256" key="1">
    <source>
        <dbReference type="ARBA" id="ARBA00008354"/>
    </source>
</evidence>
<evidence type="ECO:0000256" key="2">
    <source>
        <dbReference type="ARBA" id="ARBA00022723"/>
    </source>
</evidence>
<evidence type="ECO:0000259" key="5">
    <source>
        <dbReference type="SMART" id="SM00709"/>
    </source>
</evidence>